<gene>
    <name evidence="14" type="ORF">Amon01_000319100</name>
</gene>
<dbReference type="EMBL" id="BSXU01001299">
    <property type="protein sequence ID" value="GMG25899.1"/>
    <property type="molecule type" value="Genomic_DNA"/>
</dbReference>
<dbReference type="OrthoDB" id="272289at2759"/>
<sequence>MPNEKSSVLQDSGFDYSDITPIPLKTIDPNDLKTPALCDILYSDDYRELISLLRPLMKANEHSQRALYLTDMIIERIAGHYTVWSYRYNILETLSSKDKSNGSSELTNELAWCEEVALQNPKNYQIWHYRGLIIDLLLDRYPDQFDIEGEYKILKHMLNEDNKNYHVWSYRRLFVEKFDLFDKKEELQFVRDKINEDMRNNSAWNHLFFLKFGRYKLKLQKTVDDSVVSDEISFAKELISKAPTNPSSWNYLNGIYKILKKNIIELKSFVTQFTNLVYEDSVSVYAFELLAEIHVLEKDLEESKKVYELLAKTLDPVRVNYWEYKKAQLTVV</sequence>
<keyword evidence="6" id="KW-0808">Transferase</keyword>
<comment type="cofactor">
    <cofactor evidence="1">
        <name>Mg(2+)</name>
        <dbReference type="ChEBI" id="CHEBI:18420"/>
    </cofactor>
</comment>
<evidence type="ECO:0000313" key="15">
    <source>
        <dbReference type="Proteomes" id="UP001165063"/>
    </source>
</evidence>
<dbReference type="Pfam" id="PF01239">
    <property type="entry name" value="PPTA"/>
    <property type="match status" value="5"/>
</dbReference>
<dbReference type="PANTHER" id="PTHR11129:SF1">
    <property type="entry name" value="PROTEIN FARNESYLTRANSFERASE_GERANYLGERANYLTRANSFERASE TYPE-1 SUBUNIT ALPHA"/>
    <property type="match status" value="1"/>
</dbReference>
<dbReference type="GO" id="GO:0004662">
    <property type="term" value="F:CAAX-protein geranylgeranyltransferase activity"/>
    <property type="evidence" value="ECO:0007669"/>
    <property type="project" value="UniProtKB-EC"/>
</dbReference>
<organism evidence="14 15">
    <name type="scientific">Ambrosiozyma monospora</name>
    <name type="common">Yeast</name>
    <name type="synonym">Endomycopsis monosporus</name>
    <dbReference type="NCBI Taxonomy" id="43982"/>
    <lineage>
        <taxon>Eukaryota</taxon>
        <taxon>Fungi</taxon>
        <taxon>Dikarya</taxon>
        <taxon>Ascomycota</taxon>
        <taxon>Saccharomycotina</taxon>
        <taxon>Pichiomycetes</taxon>
        <taxon>Pichiales</taxon>
        <taxon>Pichiaceae</taxon>
        <taxon>Ambrosiozyma</taxon>
    </lineage>
</organism>
<dbReference type="Proteomes" id="UP001165063">
    <property type="component" value="Unassembled WGS sequence"/>
</dbReference>
<keyword evidence="15" id="KW-1185">Reference proteome</keyword>
<evidence type="ECO:0000256" key="6">
    <source>
        <dbReference type="ARBA" id="ARBA00022679"/>
    </source>
</evidence>
<evidence type="ECO:0000256" key="10">
    <source>
        <dbReference type="ARBA" id="ARBA00041392"/>
    </source>
</evidence>
<evidence type="ECO:0000256" key="4">
    <source>
        <dbReference type="ARBA" id="ARBA00012702"/>
    </source>
</evidence>
<evidence type="ECO:0000256" key="7">
    <source>
        <dbReference type="ARBA" id="ARBA00022737"/>
    </source>
</evidence>
<comment type="caution">
    <text evidence="14">The sequence shown here is derived from an EMBL/GenBank/DDBJ whole genome shotgun (WGS) entry which is preliminary data.</text>
</comment>
<accession>A0A9W6YWX2</accession>
<evidence type="ECO:0000256" key="5">
    <source>
        <dbReference type="ARBA" id="ARBA00022602"/>
    </source>
</evidence>
<dbReference type="EC" id="2.5.1.58" evidence="4"/>
<name>A0A9W6YWX2_AMBMO</name>
<evidence type="ECO:0000256" key="12">
    <source>
        <dbReference type="ARBA" id="ARBA00043086"/>
    </source>
</evidence>
<dbReference type="PROSITE" id="PS51147">
    <property type="entry name" value="PFTA"/>
    <property type="match status" value="5"/>
</dbReference>
<keyword evidence="7" id="KW-0677">Repeat</keyword>
<reference evidence="14" key="1">
    <citation type="submission" date="2023-04" db="EMBL/GenBank/DDBJ databases">
        <title>Ambrosiozyma monospora NBRC 1965.</title>
        <authorList>
            <person name="Ichikawa N."/>
            <person name="Sato H."/>
            <person name="Tonouchi N."/>
        </authorList>
    </citation>
    <scope>NUCLEOTIDE SEQUENCE</scope>
    <source>
        <strain evidence="14">NBRC 1965</strain>
    </source>
</reference>
<dbReference type="PANTHER" id="PTHR11129">
    <property type="entry name" value="PROTEIN FARNESYLTRANSFERASE ALPHA SUBUNIT/RAB GERANYLGERANYL TRANSFERASE ALPHA SUBUNIT"/>
    <property type="match status" value="1"/>
</dbReference>
<evidence type="ECO:0000256" key="13">
    <source>
        <dbReference type="ARBA" id="ARBA00043219"/>
    </source>
</evidence>
<dbReference type="AlphaFoldDB" id="A0A9W6YWX2"/>
<keyword evidence="5" id="KW-0637">Prenyltransferase</keyword>
<keyword evidence="8" id="KW-0460">Magnesium</keyword>
<dbReference type="SUPFAM" id="SSF48439">
    <property type="entry name" value="Protein prenylyltransferase"/>
    <property type="match status" value="1"/>
</dbReference>
<evidence type="ECO:0000256" key="1">
    <source>
        <dbReference type="ARBA" id="ARBA00001946"/>
    </source>
</evidence>
<dbReference type="GO" id="GO:0005965">
    <property type="term" value="C:protein farnesyltransferase complex"/>
    <property type="evidence" value="ECO:0007669"/>
    <property type="project" value="TreeGrafter"/>
</dbReference>
<proteinExistence type="inferred from homology"/>
<evidence type="ECO:0000256" key="8">
    <source>
        <dbReference type="ARBA" id="ARBA00022842"/>
    </source>
</evidence>
<evidence type="ECO:0000256" key="2">
    <source>
        <dbReference type="ARBA" id="ARBA00006734"/>
    </source>
</evidence>
<dbReference type="GO" id="GO:0005953">
    <property type="term" value="C:CAAX-protein geranylgeranyltransferase complex"/>
    <property type="evidence" value="ECO:0007669"/>
    <property type="project" value="TreeGrafter"/>
</dbReference>
<evidence type="ECO:0000256" key="11">
    <source>
        <dbReference type="ARBA" id="ARBA00042436"/>
    </source>
</evidence>
<dbReference type="InterPro" id="IPR002088">
    <property type="entry name" value="Prenyl_trans_a"/>
</dbReference>
<protein>
    <recommendedName>
        <fullName evidence="9">Protein farnesyltransferase/geranylgeranyltransferase type-1 subunit alpha</fullName>
        <ecNumber evidence="4">2.5.1.58</ecNumber>
        <ecNumber evidence="3">2.5.1.59</ecNumber>
    </recommendedName>
    <alternativeName>
        <fullName evidence="12">CAAX farnesyltransferase subunit alpha</fullName>
    </alternativeName>
    <alternativeName>
        <fullName evidence="11">FTase-alpha</fullName>
    </alternativeName>
    <alternativeName>
        <fullName evidence="10">Ras proteins prenyltransferase subunit alpha</fullName>
    </alternativeName>
    <alternativeName>
        <fullName evidence="13">Type I protein geranyl-geranyltransferase subunit alpha</fullName>
    </alternativeName>
</protein>
<comment type="similarity">
    <text evidence="2">Belongs to the protein prenyltransferase subunit alpha family.</text>
</comment>
<dbReference type="EC" id="2.5.1.59" evidence="3"/>
<evidence type="ECO:0000256" key="3">
    <source>
        <dbReference type="ARBA" id="ARBA00012700"/>
    </source>
</evidence>
<evidence type="ECO:0000313" key="14">
    <source>
        <dbReference type="EMBL" id="GMG25899.1"/>
    </source>
</evidence>
<dbReference type="Gene3D" id="1.25.40.120">
    <property type="entry name" value="Protein prenylyltransferase"/>
    <property type="match status" value="1"/>
</dbReference>
<evidence type="ECO:0000256" key="9">
    <source>
        <dbReference type="ARBA" id="ARBA00040965"/>
    </source>
</evidence>
<dbReference type="GO" id="GO:0004660">
    <property type="term" value="F:protein farnesyltransferase activity"/>
    <property type="evidence" value="ECO:0007669"/>
    <property type="project" value="UniProtKB-EC"/>
</dbReference>